<accession>A0A8D4IX95</accession>
<dbReference type="NCBIfam" id="NF007089">
    <property type="entry name" value="PRK09543.1"/>
    <property type="match status" value="1"/>
</dbReference>
<keyword evidence="9" id="KW-0864">Zinc transport</keyword>
<protein>
    <recommendedName>
        <fullName evidence="13">High-affinity zinc uptake system membrane protein ZnuB</fullName>
    </recommendedName>
</protein>
<dbReference type="SUPFAM" id="SSF81345">
    <property type="entry name" value="ABC transporter involved in vitamin B12 uptake, BtuC"/>
    <property type="match status" value="1"/>
</dbReference>
<proteinExistence type="inferred from homology"/>
<evidence type="ECO:0000256" key="10">
    <source>
        <dbReference type="ARBA" id="ARBA00022989"/>
    </source>
</evidence>
<keyword evidence="7 14" id="KW-0812">Transmembrane</keyword>
<name>A0A8D4IX95_9PAST</name>
<reference evidence="15" key="1">
    <citation type="submission" date="2017-06" db="EMBL/GenBank/DDBJ databases">
        <title>Genome sequencing of pathogenic and non-pathogenic strains within Bisgaard taxon 40.</title>
        <authorList>
            <person name="Ladner J.T."/>
            <person name="Lovett S.P."/>
            <person name="Koroleva G."/>
            <person name="Lorch J.M."/>
        </authorList>
    </citation>
    <scope>NUCLEOTIDE SEQUENCE</scope>
    <source>
        <strain evidence="15">27576-1-I1</strain>
    </source>
</reference>
<dbReference type="GO" id="GO:0006829">
    <property type="term" value="P:zinc ion transport"/>
    <property type="evidence" value="ECO:0007669"/>
    <property type="project" value="UniProtKB-KW"/>
</dbReference>
<evidence type="ECO:0000256" key="8">
    <source>
        <dbReference type="ARBA" id="ARBA00022833"/>
    </source>
</evidence>
<dbReference type="AlphaFoldDB" id="A0A8D4IX95"/>
<keyword evidence="11" id="KW-0406">Ion transport</keyword>
<dbReference type="GO" id="GO:0043190">
    <property type="term" value="C:ATP-binding cassette (ABC) transporter complex"/>
    <property type="evidence" value="ECO:0007669"/>
    <property type="project" value="InterPro"/>
</dbReference>
<organism evidence="15 16">
    <name type="scientific">Mergibacter septicus</name>
    <dbReference type="NCBI Taxonomy" id="221402"/>
    <lineage>
        <taxon>Bacteria</taxon>
        <taxon>Pseudomonadati</taxon>
        <taxon>Pseudomonadota</taxon>
        <taxon>Gammaproteobacteria</taxon>
        <taxon>Pasteurellales</taxon>
        <taxon>Pasteurellaceae</taxon>
        <taxon>Mergibacter</taxon>
    </lineage>
</organism>
<dbReference type="CDD" id="cd06550">
    <property type="entry name" value="TM_ABC_iron-siderophores_like"/>
    <property type="match status" value="1"/>
</dbReference>
<dbReference type="InterPro" id="IPR001626">
    <property type="entry name" value="ABC_TroCD"/>
</dbReference>
<evidence type="ECO:0000256" key="1">
    <source>
        <dbReference type="ARBA" id="ARBA00002313"/>
    </source>
</evidence>
<dbReference type="RefSeq" id="WP_261919567.1">
    <property type="nucleotide sequence ID" value="NZ_CP022010.1"/>
</dbReference>
<evidence type="ECO:0000256" key="13">
    <source>
        <dbReference type="ARBA" id="ARBA00040080"/>
    </source>
</evidence>
<evidence type="ECO:0000256" key="3">
    <source>
        <dbReference type="ARBA" id="ARBA00008034"/>
    </source>
</evidence>
<evidence type="ECO:0000256" key="6">
    <source>
        <dbReference type="ARBA" id="ARBA00022519"/>
    </source>
</evidence>
<keyword evidence="5" id="KW-1003">Cell membrane</keyword>
<evidence type="ECO:0000256" key="7">
    <source>
        <dbReference type="ARBA" id="ARBA00022692"/>
    </source>
</evidence>
<evidence type="ECO:0000256" key="4">
    <source>
        <dbReference type="ARBA" id="ARBA00022448"/>
    </source>
</evidence>
<keyword evidence="8" id="KW-0862">Zinc</keyword>
<comment type="similarity">
    <text evidence="3 14">Belongs to the ABC-3 integral membrane protein family.</text>
</comment>
<keyword evidence="6" id="KW-0997">Cell inner membrane</keyword>
<comment type="function">
    <text evidence="1">Involved in the high-affinity zinc uptake transport system.</text>
</comment>
<dbReference type="Proteomes" id="UP000955338">
    <property type="component" value="Chromosome"/>
</dbReference>
<evidence type="ECO:0000256" key="12">
    <source>
        <dbReference type="ARBA" id="ARBA00023136"/>
    </source>
</evidence>
<dbReference type="PANTHER" id="PTHR30477:SF23">
    <property type="entry name" value="HIGH-AFFINITY ZINC UPTAKE SYSTEM MEMBRANE PROTEIN ZNUB"/>
    <property type="match status" value="1"/>
</dbReference>
<dbReference type="Pfam" id="PF00950">
    <property type="entry name" value="ABC-3"/>
    <property type="match status" value="1"/>
</dbReference>
<evidence type="ECO:0000313" key="15">
    <source>
        <dbReference type="EMBL" id="QDJ14352.1"/>
    </source>
</evidence>
<dbReference type="PANTHER" id="PTHR30477">
    <property type="entry name" value="ABC-TRANSPORTER METAL-BINDING PROTEIN"/>
    <property type="match status" value="1"/>
</dbReference>
<dbReference type="InterPro" id="IPR037294">
    <property type="entry name" value="ABC_BtuC-like"/>
</dbReference>
<dbReference type="GO" id="GO:0010043">
    <property type="term" value="P:response to zinc ion"/>
    <property type="evidence" value="ECO:0007669"/>
    <property type="project" value="TreeGrafter"/>
</dbReference>
<evidence type="ECO:0000256" key="5">
    <source>
        <dbReference type="ARBA" id="ARBA00022475"/>
    </source>
</evidence>
<keyword evidence="10" id="KW-1133">Transmembrane helix</keyword>
<sequence>MFEILFPAWLSGILLSLITAPLGAFVVWRKMSYFGDTLSHSAILGVALGVIFKLNPYVAILALVIVLALVLVWLEGHTRFAVDTILGIIAHTSLSLGVVVIGFLDVRVDLINYLFGDLLSISYTDLYLIAGGVTVVLSLLLLSWKALLSTTISPELAQVEGINVKKTRLILMLLTAVTIALSMKFVGALIITALLIIPSATARRFARSPESMVIFAIGFSMIAISLGLTLSAYYDTPAGPSVVIASSFLFTLSLLKPQPE</sequence>
<evidence type="ECO:0000256" key="2">
    <source>
        <dbReference type="ARBA" id="ARBA00004429"/>
    </source>
</evidence>
<evidence type="ECO:0000256" key="11">
    <source>
        <dbReference type="ARBA" id="ARBA00023065"/>
    </source>
</evidence>
<comment type="subcellular location">
    <subcellularLocation>
        <location evidence="2">Cell inner membrane</location>
        <topology evidence="2">Multi-pass membrane protein</topology>
    </subcellularLocation>
    <subcellularLocation>
        <location evidence="14">Cell membrane</location>
        <topology evidence="14">Multi-pass membrane protein</topology>
    </subcellularLocation>
</comment>
<evidence type="ECO:0000313" key="16">
    <source>
        <dbReference type="Proteomes" id="UP000955338"/>
    </source>
</evidence>
<keyword evidence="16" id="KW-1185">Reference proteome</keyword>
<keyword evidence="4 14" id="KW-0813">Transport</keyword>
<dbReference type="GO" id="GO:0055085">
    <property type="term" value="P:transmembrane transport"/>
    <property type="evidence" value="ECO:0007669"/>
    <property type="project" value="InterPro"/>
</dbReference>
<dbReference type="Gene3D" id="1.10.3470.10">
    <property type="entry name" value="ABC transporter involved in vitamin B12 uptake, BtuC"/>
    <property type="match status" value="1"/>
</dbReference>
<evidence type="ECO:0000256" key="14">
    <source>
        <dbReference type="RuleBase" id="RU003943"/>
    </source>
</evidence>
<dbReference type="EMBL" id="CP022011">
    <property type="protein sequence ID" value="QDJ14352.1"/>
    <property type="molecule type" value="Genomic_DNA"/>
</dbReference>
<keyword evidence="12" id="KW-0472">Membrane</keyword>
<dbReference type="FunFam" id="1.10.3470.10:FF:000002">
    <property type="entry name" value="Zinc ABC transporter permease subunit ZnuB"/>
    <property type="match status" value="1"/>
</dbReference>
<gene>
    <name evidence="15" type="ORF">CEP48_02500</name>
</gene>
<evidence type="ECO:0000256" key="9">
    <source>
        <dbReference type="ARBA" id="ARBA00022906"/>
    </source>
</evidence>